<proteinExistence type="predicted"/>
<sequence length="56" mass="6652">MNCKECGQLLQILRRCRQVRLQCCTCKKEYQIHEVAADLDPETEAELERFTCIIYD</sequence>
<protein>
    <submittedName>
        <fullName evidence="1">Uncharacterized protein</fullName>
    </submittedName>
</protein>
<dbReference type="NCBIfam" id="NF041197">
    <property type="entry name" value="CxxC_Se_CxxC"/>
    <property type="match status" value="1"/>
</dbReference>
<dbReference type="Proteomes" id="UP000596092">
    <property type="component" value="Chromosome"/>
</dbReference>
<reference evidence="1 2" key="1">
    <citation type="submission" date="2020-05" db="EMBL/GenBank/DDBJ databases">
        <title>Complete genome of Desulfobulbus oligotrophicus.</title>
        <authorList>
            <person name="Podar M."/>
        </authorList>
    </citation>
    <scope>NUCLEOTIDE SEQUENCE [LARGE SCALE GENOMIC DNA]</scope>
    <source>
        <strain evidence="1 2">Prop6</strain>
    </source>
</reference>
<dbReference type="EMBL" id="CP054140">
    <property type="protein sequence ID" value="QQG66747.1"/>
    <property type="molecule type" value="Genomic_DNA"/>
</dbReference>
<accession>A0A7T5VF42</accession>
<dbReference type="AlphaFoldDB" id="A0A7T5VF42"/>
<keyword evidence="2" id="KW-1185">Reference proteome</keyword>
<evidence type="ECO:0000313" key="2">
    <source>
        <dbReference type="Proteomes" id="UP000596092"/>
    </source>
</evidence>
<organism evidence="1 2">
    <name type="scientific">Desulfobulbus oligotrophicus</name>
    <dbReference type="NCBI Taxonomy" id="1909699"/>
    <lineage>
        <taxon>Bacteria</taxon>
        <taxon>Pseudomonadati</taxon>
        <taxon>Thermodesulfobacteriota</taxon>
        <taxon>Desulfobulbia</taxon>
        <taxon>Desulfobulbales</taxon>
        <taxon>Desulfobulbaceae</taxon>
        <taxon>Desulfobulbus</taxon>
    </lineage>
</organism>
<dbReference type="RefSeq" id="WP_199263031.1">
    <property type="nucleotide sequence ID" value="NZ_CP054140.1"/>
</dbReference>
<dbReference type="KEGG" id="dog:HP555_13160"/>
<evidence type="ECO:0000313" key="1">
    <source>
        <dbReference type="EMBL" id="QQG66747.1"/>
    </source>
</evidence>
<gene>
    <name evidence="1" type="ORF">HP555_13160</name>
</gene>
<name>A0A7T5VF42_9BACT</name>